<evidence type="ECO:0000256" key="5">
    <source>
        <dbReference type="ARBA" id="ARBA00023136"/>
    </source>
</evidence>
<feature type="transmembrane region" description="Helical" evidence="6">
    <location>
        <begin position="92"/>
        <end position="114"/>
    </location>
</feature>
<dbReference type="AlphaFoldDB" id="A0A0N4VEB5"/>
<protein>
    <submittedName>
        <fullName evidence="10">Na_H_Exchanger domain-containing protein</fullName>
    </submittedName>
</protein>
<proteinExistence type="inferred from homology"/>
<dbReference type="Pfam" id="PF00999">
    <property type="entry name" value="Na_H_Exchanger"/>
    <property type="match status" value="1"/>
</dbReference>
<feature type="transmembrane region" description="Helical" evidence="6">
    <location>
        <begin position="50"/>
        <end position="72"/>
    </location>
</feature>
<dbReference type="InterPro" id="IPR051843">
    <property type="entry name" value="CPA1_transporter"/>
</dbReference>
<evidence type="ECO:0000313" key="10">
    <source>
        <dbReference type="WBParaSite" id="EVEC_0000902001-mRNA-1"/>
    </source>
</evidence>
<organism evidence="10">
    <name type="scientific">Enterobius vermicularis</name>
    <name type="common">Human pinworm</name>
    <dbReference type="NCBI Taxonomy" id="51028"/>
    <lineage>
        <taxon>Eukaryota</taxon>
        <taxon>Metazoa</taxon>
        <taxon>Ecdysozoa</taxon>
        <taxon>Nematoda</taxon>
        <taxon>Chromadorea</taxon>
        <taxon>Rhabditida</taxon>
        <taxon>Spirurina</taxon>
        <taxon>Oxyuridomorpha</taxon>
        <taxon>Oxyuroidea</taxon>
        <taxon>Oxyuridae</taxon>
        <taxon>Enterobius</taxon>
    </lineage>
</organism>
<feature type="transmembrane region" description="Helical" evidence="6">
    <location>
        <begin position="146"/>
        <end position="167"/>
    </location>
</feature>
<feature type="transmembrane region" description="Helical" evidence="6">
    <location>
        <begin position="120"/>
        <end position="139"/>
    </location>
</feature>
<dbReference type="PANTHER" id="PTHR31102:SF1">
    <property type="entry name" value="CATION_H+ EXCHANGER DOMAIN-CONTAINING PROTEIN"/>
    <property type="match status" value="1"/>
</dbReference>
<evidence type="ECO:0000256" key="6">
    <source>
        <dbReference type="SAM" id="Phobius"/>
    </source>
</evidence>
<feature type="transmembrane region" description="Helical" evidence="6">
    <location>
        <begin position="257"/>
        <end position="290"/>
    </location>
</feature>
<dbReference type="GO" id="GO:0016020">
    <property type="term" value="C:membrane"/>
    <property type="evidence" value="ECO:0007669"/>
    <property type="project" value="UniProtKB-SubCell"/>
</dbReference>
<evidence type="ECO:0000256" key="4">
    <source>
        <dbReference type="ARBA" id="ARBA00022989"/>
    </source>
</evidence>
<evidence type="ECO:0000313" key="8">
    <source>
        <dbReference type="EMBL" id="VDD93710.1"/>
    </source>
</evidence>
<dbReference type="Proteomes" id="UP000274131">
    <property type="component" value="Unassembled WGS sequence"/>
</dbReference>
<feature type="transmembrane region" description="Helical" evidence="6">
    <location>
        <begin position="409"/>
        <end position="428"/>
    </location>
</feature>
<reference evidence="8 9" key="2">
    <citation type="submission" date="2018-10" db="EMBL/GenBank/DDBJ databases">
        <authorList>
            <consortium name="Pathogen Informatics"/>
        </authorList>
    </citation>
    <scope>NUCLEOTIDE SEQUENCE [LARGE SCALE GENOMIC DNA]</scope>
</reference>
<dbReference type="PANTHER" id="PTHR31102">
    <property type="match status" value="1"/>
</dbReference>
<evidence type="ECO:0000256" key="3">
    <source>
        <dbReference type="ARBA" id="ARBA00022692"/>
    </source>
</evidence>
<gene>
    <name evidence="8" type="ORF">EVEC_LOCUS8461</name>
</gene>
<dbReference type="InterPro" id="IPR038770">
    <property type="entry name" value="Na+/solute_symporter_sf"/>
</dbReference>
<sequence>MQPLVHEEENNTFVLYEDDNTSQNDTHLSDGARYSNSTMSIFLLWLASNIMGWIFDFLQLPTLLGGLVTGIVCKNLHAIDQHLYIEETWSQFFRKAALTVILIRAGIGLDPVALHKTKAAVFRLGIIATLLEAASIVLIAHFVIGLSFSMCILFGIILAATSPAVTIPTMLDLIKNGYGASSGVPSALLASCAIDNMTCILGFNIVVTLIFPRVNLRYEFTMMFTTIILSAIGGLIGGRILWVFPYEGSKFVHSIRWVLSLSICLALNFGTLALEIPSAGVIATVLLNMVASIKWKKHYKGKPYKEADTFAHMWNFFAMQIMFSLIGYEFDFKKLYTSKILKAFLILGTGAIVRAVSVFLLSYGCKLRTSEQLFMALAFFSKATLQAALSPQVMDRSKNNSQQHDEAHLLLSTCVIGIIIMAPIGKLCSIK</sequence>
<dbReference type="InterPro" id="IPR006153">
    <property type="entry name" value="Cation/H_exchanger_TM"/>
</dbReference>
<feature type="transmembrane region" description="Helical" evidence="6">
    <location>
        <begin position="187"/>
        <end position="211"/>
    </location>
</feature>
<keyword evidence="9" id="KW-1185">Reference proteome</keyword>
<dbReference type="GO" id="GO:1902600">
    <property type="term" value="P:proton transmembrane transport"/>
    <property type="evidence" value="ECO:0007669"/>
    <property type="project" value="InterPro"/>
</dbReference>
<accession>A0A0N4VEB5</accession>
<dbReference type="OrthoDB" id="423807at2759"/>
<reference evidence="10" key="1">
    <citation type="submission" date="2017-02" db="UniProtKB">
        <authorList>
            <consortium name="WormBaseParasite"/>
        </authorList>
    </citation>
    <scope>IDENTIFICATION</scope>
</reference>
<dbReference type="Gene3D" id="1.20.1530.20">
    <property type="match status" value="1"/>
</dbReference>
<keyword evidence="4 6" id="KW-1133">Transmembrane helix</keyword>
<evidence type="ECO:0000256" key="2">
    <source>
        <dbReference type="ARBA" id="ARBA00007367"/>
    </source>
</evidence>
<evidence type="ECO:0000259" key="7">
    <source>
        <dbReference type="Pfam" id="PF00999"/>
    </source>
</evidence>
<dbReference type="WBParaSite" id="EVEC_0000902001-mRNA-1">
    <property type="protein sequence ID" value="EVEC_0000902001-mRNA-1"/>
    <property type="gene ID" value="EVEC_0000902001"/>
</dbReference>
<name>A0A0N4VEB5_ENTVE</name>
<evidence type="ECO:0000313" key="9">
    <source>
        <dbReference type="Proteomes" id="UP000274131"/>
    </source>
</evidence>
<keyword evidence="5 6" id="KW-0472">Membrane</keyword>
<keyword evidence="3 6" id="KW-0812">Transmembrane</keyword>
<dbReference type="EMBL" id="UXUI01009436">
    <property type="protein sequence ID" value="VDD93710.1"/>
    <property type="molecule type" value="Genomic_DNA"/>
</dbReference>
<feature type="transmembrane region" description="Helical" evidence="6">
    <location>
        <begin position="340"/>
        <end position="361"/>
    </location>
</feature>
<comment type="subcellular location">
    <subcellularLocation>
        <location evidence="1">Membrane</location>
        <topology evidence="1">Multi-pass membrane protein</topology>
    </subcellularLocation>
</comment>
<comment type="similarity">
    <text evidence="2">Belongs to the monovalent cation:proton antiporter 1 (CPA1) transporter (TC 2.A.36) family.</text>
</comment>
<dbReference type="GO" id="GO:0015297">
    <property type="term" value="F:antiporter activity"/>
    <property type="evidence" value="ECO:0007669"/>
    <property type="project" value="InterPro"/>
</dbReference>
<dbReference type="STRING" id="51028.A0A0N4VEB5"/>
<feature type="transmembrane region" description="Helical" evidence="6">
    <location>
        <begin position="310"/>
        <end position="328"/>
    </location>
</feature>
<feature type="domain" description="Cation/H+ exchanger transmembrane" evidence="7">
    <location>
        <begin position="50"/>
        <end position="395"/>
    </location>
</feature>
<feature type="transmembrane region" description="Helical" evidence="6">
    <location>
        <begin position="223"/>
        <end position="245"/>
    </location>
</feature>
<evidence type="ECO:0000256" key="1">
    <source>
        <dbReference type="ARBA" id="ARBA00004141"/>
    </source>
</evidence>